<evidence type="ECO:0000256" key="7">
    <source>
        <dbReference type="PIRSR" id="PIRSR015957-1"/>
    </source>
</evidence>
<dbReference type="InterPro" id="IPR007565">
    <property type="entry name" value="4HFCP_synth"/>
</dbReference>
<organism evidence="8 9">
    <name type="scientific">Methylomonas methanica</name>
    <dbReference type="NCBI Taxonomy" id="421"/>
    <lineage>
        <taxon>Bacteria</taxon>
        <taxon>Pseudomonadati</taxon>
        <taxon>Pseudomonadota</taxon>
        <taxon>Gammaproteobacteria</taxon>
        <taxon>Methylococcales</taxon>
        <taxon>Methylococcaceae</taxon>
        <taxon>Methylomonas</taxon>
    </lineage>
</organism>
<evidence type="ECO:0000256" key="4">
    <source>
        <dbReference type="ARBA" id="ARBA00023270"/>
    </source>
</evidence>
<name>A0A177MPT0_METMH</name>
<keyword evidence="3" id="KW-0456">Lyase</keyword>
<protein>
    <recommendedName>
        <fullName evidence="2">(5-formylfuran-3-yl)methyl phosphate synthase</fullName>
        <ecNumber evidence="2">4.2.3.153</ecNumber>
    </recommendedName>
    <alternativeName>
        <fullName evidence="5">4-(hydroxymethyl)-2-furancarboxaldehyde-phosphate synthase</fullName>
    </alternativeName>
</protein>
<dbReference type="EMBL" id="LUUH01000027">
    <property type="protein sequence ID" value="OAI07807.1"/>
    <property type="molecule type" value="Genomic_DNA"/>
</dbReference>
<dbReference type="Pfam" id="PF04476">
    <property type="entry name" value="4HFCP_synth"/>
    <property type="match status" value="1"/>
</dbReference>
<evidence type="ECO:0000256" key="3">
    <source>
        <dbReference type="ARBA" id="ARBA00023239"/>
    </source>
</evidence>
<comment type="caution">
    <text evidence="8">The sequence shown here is derived from an EMBL/GenBank/DDBJ whole genome shotgun (WGS) entry which is preliminary data.</text>
</comment>
<dbReference type="Proteomes" id="UP000077763">
    <property type="component" value="Unassembled WGS sequence"/>
</dbReference>
<gene>
    <name evidence="8" type="ORF">A1353_06380</name>
</gene>
<comment type="function">
    <text evidence="1">Catalyzes the formation of 4-(hydroxymethyl)-2-furancarboxaldehyde phosphate (4-HFC-P) from two molecules of glyceraldehyde-3-P (GA-3-P).</text>
</comment>
<evidence type="ECO:0000256" key="6">
    <source>
        <dbReference type="ARBA" id="ARBA00047628"/>
    </source>
</evidence>
<dbReference type="GO" id="GO:0016829">
    <property type="term" value="F:lyase activity"/>
    <property type="evidence" value="ECO:0007669"/>
    <property type="project" value="UniProtKB-KW"/>
</dbReference>
<evidence type="ECO:0000256" key="5">
    <source>
        <dbReference type="ARBA" id="ARBA00032523"/>
    </source>
</evidence>
<evidence type="ECO:0000256" key="1">
    <source>
        <dbReference type="ARBA" id="ARBA00003810"/>
    </source>
</evidence>
<feature type="active site" description="Proton acceptor" evidence="7">
    <location>
        <position position="86"/>
    </location>
</feature>
<dbReference type="EC" id="4.2.3.153" evidence="2"/>
<dbReference type="RefSeq" id="WP_064035715.1">
    <property type="nucleotide sequence ID" value="NZ_LUUH01000027.1"/>
</dbReference>
<dbReference type="AlphaFoldDB" id="A0A177MPT0"/>
<accession>A0A177MPT0</accession>
<evidence type="ECO:0000313" key="8">
    <source>
        <dbReference type="EMBL" id="OAI07807.1"/>
    </source>
</evidence>
<evidence type="ECO:0000313" key="9">
    <source>
        <dbReference type="Proteomes" id="UP000077763"/>
    </source>
</evidence>
<reference evidence="8 9" key="1">
    <citation type="submission" date="2016-03" db="EMBL/GenBank/DDBJ databases">
        <authorList>
            <person name="Ploux O."/>
        </authorList>
    </citation>
    <scope>NUCLEOTIDE SEQUENCE [LARGE SCALE GENOMIC DNA]</scope>
    <source>
        <strain evidence="8 9">R-45371</strain>
    </source>
</reference>
<comment type="catalytic activity">
    <reaction evidence="6">
        <text>2 D-glyceraldehyde 3-phosphate = 4-(hydroxymethyl)-2-furancarboxaldehyde phosphate + phosphate + 2 H2O</text>
        <dbReference type="Rhea" id="RHEA:43536"/>
        <dbReference type="ChEBI" id="CHEBI:15377"/>
        <dbReference type="ChEBI" id="CHEBI:43474"/>
        <dbReference type="ChEBI" id="CHEBI:59776"/>
        <dbReference type="ChEBI" id="CHEBI:83407"/>
        <dbReference type="EC" id="4.2.3.153"/>
    </reaction>
</comment>
<keyword evidence="4" id="KW-0704">Schiff base</keyword>
<proteinExistence type="predicted"/>
<evidence type="ECO:0000256" key="2">
    <source>
        <dbReference type="ARBA" id="ARBA00012553"/>
    </source>
</evidence>
<sequence length="228" mass="24068">MTAMLASVNSLAEALLVEAAAVDIIDLKQPARGALGALDVAVVAEIVRHLQPGSCVSATIGDLPMQPELILPAVQAMAATGVNYVKIGFFPGGDWQTCIAGLQTLAEQGVALVAVLFADTRPDFSIIDVLAKAGFRGVMLDTADKQLGSLTRLMTLDELQMFVDKVASLGLLSGLAGSLRVGDVAGLVQLSPDYLGFRGALCREHSRTAQLDVAQIDKLRQHWRALAY</sequence>
<feature type="active site" description="Schiff-base intermediate with substrate" evidence="7">
    <location>
        <position position="28"/>
    </location>
</feature>
<dbReference type="PIRSF" id="PIRSF015957">
    <property type="entry name" value="UCP015957"/>
    <property type="match status" value="1"/>
</dbReference>